<evidence type="ECO:0000313" key="3">
    <source>
        <dbReference type="EMBL" id="PYB80509.1"/>
    </source>
</evidence>
<dbReference type="PANTHER" id="PTHR33055">
    <property type="entry name" value="TRANSPOSASE FOR INSERTION SEQUENCE ELEMENT IS1111A"/>
    <property type="match status" value="1"/>
</dbReference>
<dbReference type="GO" id="GO:0003677">
    <property type="term" value="F:DNA binding"/>
    <property type="evidence" value="ECO:0007669"/>
    <property type="project" value="InterPro"/>
</dbReference>
<feature type="domain" description="Transposase IS110-like N-terminal" evidence="1">
    <location>
        <begin position="10"/>
        <end position="148"/>
    </location>
</feature>
<evidence type="ECO:0000259" key="2">
    <source>
        <dbReference type="Pfam" id="PF02371"/>
    </source>
</evidence>
<dbReference type="EMBL" id="QJRO01000009">
    <property type="protein sequence ID" value="PYB80509.1"/>
    <property type="molecule type" value="Genomic_DNA"/>
</dbReference>
<dbReference type="Pfam" id="PF01548">
    <property type="entry name" value="DEDD_Tnp_IS110"/>
    <property type="match status" value="1"/>
</dbReference>
<dbReference type="Proteomes" id="UP000247620">
    <property type="component" value="Unassembled WGS sequence"/>
</dbReference>
<feature type="domain" description="Transposase IS116/IS110/IS902 C-terminal" evidence="2">
    <location>
        <begin position="194"/>
        <end position="271"/>
    </location>
</feature>
<sequence length="320" mass="35817">MAMQVGKLIVGADVAKAELVIHHDDRDEVIRLKNSKLEIKRWLKQQPLNTAIAVEATNVYHLDLVELAHSLGFEVYVIDGFQLSNYRKSVGGRVKTDPSDARLLSRFLKNEGEDLRPWTPPPAVYGKLQSLLRRRSALVTARTAMTQSWANEALLKAAFKTFVKSIDRLDLLIQKKIKEVLREAGLHEQVARCQAIEGIGFLTATALVMAFMRGEFKSSDSYIAFLGMDLRVSDSGQKSGRRRLTKRGCSEIRRLLHNAAMAASRSAAWKDVYEQYRKAGKATTQALVILARKLARVAFALMKNQDEYVTKGGKLACCKP</sequence>
<dbReference type="GO" id="GO:0004803">
    <property type="term" value="F:transposase activity"/>
    <property type="evidence" value="ECO:0007669"/>
    <property type="project" value="InterPro"/>
</dbReference>
<dbReference type="RefSeq" id="WP_110701043.1">
    <property type="nucleotide sequence ID" value="NZ_QJRO01000009.1"/>
</dbReference>
<proteinExistence type="predicted"/>
<protein>
    <submittedName>
        <fullName evidence="3">IS110 family transposase</fullName>
    </submittedName>
</protein>
<gene>
    <name evidence="3" type="ORF">DMX07_15050</name>
</gene>
<comment type="caution">
    <text evidence="3">The sequence shown here is derived from an EMBL/GenBank/DDBJ whole genome shotgun (WGS) entry which is preliminary data.</text>
</comment>
<dbReference type="AlphaFoldDB" id="A0A2V4HTT8"/>
<reference evidence="3 4" key="1">
    <citation type="submission" date="2018-06" db="EMBL/GenBank/DDBJ databases">
        <title>Pseudomonas diversity within urban Lake Michigan freshwaters.</title>
        <authorList>
            <person name="Batrich M."/>
            <person name="Hatzopoulos T."/>
            <person name="Putonti C."/>
        </authorList>
    </citation>
    <scope>NUCLEOTIDE SEQUENCE [LARGE SCALE GENOMIC DNA]</scope>
    <source>
        <strain evidence="3 4">LBp-160603</strain>
    </source>
</reference>
<dbReference type="InterPro" id="IPR003346">
    <property type="entry name" value="Transposase_20"/>
</dbReference>
<name>A0A2V4HTT8_9PSED</name>
<dbReference type="Pfam" id="PF02371">
    <property type="entry name" value="Transposase_20"/>
    <property type="match status" value="1"/>
</dbReference>
<dbReference type="InterPro" id="IPR002525">
    <property type="entry name" value="Transp_IS110-like_N"/>
</dbReference>
<evidence type="ECO:0000313" key="4">
    <source>
        <dbReference type="Proteomes" id="UP000247620"/>
    </source>
</evidence>
<organism evidence="3 4">
    <name type="scientific">Pseudomonas soli</name>
    <dbReference type="NCBI Taxonomy" id="1306993"/>
    <lineage>
        <taxon>Bacteria</taxon>
        <taxon>Pseudomonadati</taxon>
        <taxon>Pseudomonadota</taxon>
        <taxon>Gammaproteobacteria</taxon>
        <taxon>Pseudomonadales</taxon>
        <taxon>Pseudomonadaceae</taxon>
        <taxon>Pseudomonas</taxon>
    </lineage>
</organism>
<evidence type="ECO:0000259" key="1">
    <source>
        <dbReference type="Pfam" id="PF01548"/>
    </source>
</evidence>
<dbReference type="PANTHER" id="PTHR33055:SF13">
    <property type="entry name" value="TRANSPOSASE"/>
    <property type="match status" value="1"/>
</dbReference>
<accession>A0A2V4HTT8</accession>
<dbReference type="GO" id="GO:0006313">
    <property type="term" value="P:DNA transposition"/>
    <property type="evidence" value="ECO:0007669"/>
    <property type="project" value="InterPro"/>
</dbReference>
<dbReference type="InterPro" id="IPR047650">
    <property type="entry name" value="Transpos_IS110"/>
</dbReference>